<dbReference type="Pfam" id="PF25898">
    <property type="entry name" value="LolA_2nd_metazoa"/>
    <property type="match status" value="2"/>
</dbReference>
<organism evidence="4 5">
    <name type="scientific">Lottia gigantea</name>
    <name type="common">Giant owl limpet</name>
    <dbReference type="NCBI Taxonomy" id="225164"/>
    <lineage>
        <taxon>Eukaryota</taxon>
        <taxon>Metazoa</taxon>
        <taxon>Spiralia</taxon>
        <taxon>Lophotrochozoa</taxon>
        <taxon>Mollusca</taxon>
        <taxon>Gastropoda</taxon>
        <taxon>Patellogastropoda</taxon>
        <taxon>Lottioidea</taxon>
        <taxon>Lottiidae</taxon>
        <taxon>Lottia</taxon>
    </lineage>
</organism>
<gene>
    <name evidence="4" type="ORF">LOTGIDRAFT_168146</name>
</gene>
<dbReference type="KEGG" id="lgi:LOTGIDRAFT_168146"/>
<keyword evidence="1" id="KW-1133">Transmembrane helix</keyword>
<dbReference type="PANTHER" id="PTHR36902">
    <property type="entry name" value="ENRICHED IN SURFACE-LABELED PROTEOME PROTEIN 9"/>
    <property type="match status" value="1"/>
</dbReference>
<dbReference type="SMART" id="SM00473">
    <property type="entry name" value="PAN_AP"/>
    <property type="match status" value="5"/>
</dbReference>
<dbReference type="OrthoDB" id="5983572at2759"/>
<dbReference type="Gene3D" id="3.50.4.10">
    <property type="entry name" value="Hepatocyte Growth Factor"/>
    <property type="match status" value="5"/>
</dbReference>
<evidence type="ECO:0000256" key="1">
    <source>
        <dbReference type="SAM" id="Phobius"/>
    </source>
</evidence>
<keyword evidence="1" id="KW-0472">Membrane</keyword>
<dbReference type="HOGENOM" id="CLU_291391_0_0_1"/>
<dbReference type="SUPFAM" id="SSF57414">
    <property type="entry name" value="Hairpin loop containing domain-like"/>
    <property type="match status" value="4"/>
</dbReference>
<keyword evidence="1" id="KW-0812">Transmembrane</keyword>
<accession>V3Z3B9</accession>
<evidence type="ECO:0000259" key="3">
    <source>
        <dbReference type="PROSITE" id="PS50948"/>
    </source>
</evidence>
<sequence>MKIITILVNLPLILCLTSYRCPNAPPKSADAPKIPELPLSFYTNVEINVVDKDYTISAEQRLDYEGNRGLVILNKLGEQTSVIYRYDTIELFNIKDGVCQVLKLNDSSEVNLFGFDTSDGTFHINSAADALRFGSKYGQYFINRTILRGKPVNHWQTCFNWTEASSTFKADYYFSDPSWNSSSGLSIYPVRIEVTGQQTFTDKDPRQFHHIYDYYNFIAPDGQDPLLFEPPLGVYCPGRYNSRPLPTIPNHFSYRENIISLDSVSQYDRTLENGIVCDVWISETSELNPTGIGIPANCTIETFFIVKSFDYANELGTKWDVDANFQIPYRTIVSSPGVDYITTYDYTNYNPNEPPIEVFDTSDCYSDQHKLRIQVTFKGQYHSDTEDKILRYAQYTIAETMGLSPLRFQRVSLEYDNRFVYISGTIVDRPPSAAQFTLVPGQEMETMGDQYWSNITDAASCADLCITTPDFVCNSFDFCTADKKACHLSKRHVTDGSLVLKQSVCNHYSRTVNVSTVDTKSIDLAYSDLKVQLYAGGLEVAINKDDESVEDFMAVDTKVLFGYSEQIPFPSIANSFSYRAEVVIPSHKYVTEVDVFYDYDYKLLRYDYRGGTPFPPYYSLFTLTTIHDFNTGLAYVIDQEYLNCTVSQITAKGPLGFDAELDPKAQKYYNGYVVDMKSPLEFFGLTSSYTFIGQKTVRGILCDVFEGEVNNFIPPGLNDTVKAIFQYYFQSGSWTTITDGSTDVPRSMPILLNVVTEENGYTMSYNIYDYKDEHVPMGTFNIQPCYDGGQQHRFMIAFNQPFHPYLEVRQTLFKHESLFNLAQVTGVSPIRFQDIQLEYSFSSVFFTATVLDQLDFIYQFKQITGGIPVEYSEVKINDIQYAPDCASQCINTLQIICNGFDFCSKNTQCLLHSDHVSTVTTVTQKANQCTHWSRLINGTAPGISMRHAYDVIKDMVYKGLFKVTVPQLAGDPFVYTASNIRDDINQPYSPIATEGSYLKQFKVVSGHKVLKKYVAKVPQTAVDDCATICATMDKFTCQSFEYCYTTGDCSLSTIHPDQHPELLQRNDFCDLYGKQYVKEYQQFKGQVLSTQADKILDKVTTTEDCAAYCSKESTFSCLSFDYCAKDRSCRLRKSHILDSGSTITSSTTCDHYSRNYVFDFQDKGGRLDADPNDVIINSATSQSCAKLCVDQSGVQCNSFEYCGNITQCRLSSSVSIGFKVEKDFCDVYTRPKSSTINTSNRAKPNLTSKDKNNTSTGAIIGIAFGMLLPGILIGALGLYIFQKRERNSSPMNIQFIKHEDE</sequence>
<keyword evidence="5" id="KW-1185">Reference proteome</keyword>
<dbReference type="InterPro" id="IPR003609">
    <property type="entry name" value="Pan_app"/>
</dbReference>
<name>V3Z3B9_LOTGI</name>
<proteinExistence type="predicted"/>
<feature type="domain" description="Apple" evidence="3">
    <location>
        <begin position="1069"/>
        <end position="1156"/>
    </location>
</feature>
<dbReference type="EMBL" id="KB203331">
    <property type="protein sequence ID" value="ESO85118.1"/>
    <property type="molecule type" value="Genomic_DNA"/>
</dbReference>
<dbReference type="Proteomes" id="UP000030746">
    <property type="component" value="Unassembled WGS sequence"/>
</dbReference>
<dbReference type="RefSeq" id="XP_009064259.1">
    <property type="nucleotide sequence ID" value="XM_009066011.1"/>
</dbReference>
<reference evidence="4 5" key="1">
    <citation type="journal article" date="2013" name="Nature">
        <title>Insights into bilaterian evolution from three spiralian genomes.</title>
        <authorList>
            <person name="Simakov O."/>
            <person name="Marletaz F."/>
            <person name="Cho S.J."/>
            <person name="Edsinger-Gonzales E."/>
            <person name="Havlak P."/>
            <person name="Hellsten U."/>
            <person name="Kuo D.H."/>
            <person name="Larsson T."/>
            <person name="Lv J."/>
            <person name="Arendt D."/>
            <person name="Savage R."/>
            <person name="Osoegawa K."/>
            <person name="de Jong P."/>
            <person name="Grimwood J."/>
            <person name="Chapman J.A."/>
            <person name="Shapiro H."/>
            <person name="Aerts A."/>
            <person name="Otillar R.P."/>
            <person name="Terry A.Y."/>
            <person name="Boore J.L."/>
            <person name="Grigoriev I.V."/>
            <person name="Lindberg D.R."/>
            <person name="Seaver E.C."/>
            <person name="Weisblat D.A."/>
            <person name="Putnam N.H."/>
            <person name="Rokhsar D.S."/>
        </authorList>
    </citation>
    <scope>NUCLEOTIDE SEQUENCE [LARGE SCALE GENOMIC DNA]</scope>
</reference>
<evidence type="ECO:0000313" key="4">
    <source>
        <dbReference type="EMBL" id="ESO85118.1"/>
    </source>
</evidence>
<protein>
    <recommendedName>
        <fullName evidence="3">Apple domain-containing protein</fullName>
    </recommendedName>
</protein>
<dbReference type="InterPro" id="IPR058831">
    <property type="entry name" value="LolA-like_dom_2nd"/>
</dbReference>
<keyword evidence="2" id="KW-0732">Signal</keyword>
<dbReference type="PANTHER" id="PTHR36902:SF1">
    <property type="entry name" value="ENRICHED IN SURFACE-LABELED PROTEOME PROTEIN 9"/>
    <property type="match status" value="1"/>
</dbReference>
<evidence type="ECO:0000256" key="2">
    <source>
        <dbReference type="SAM" id="SignalP"/>
    </source>
</evidence>
<dbReference type="PROSITE" id="PS50948">
    <property type="entry name" value="PAN"/>
    <property type="match status" value="2"/>
</dbReference>
<feature type="signal peptide" evidence="2">
    <location>
        <begin position="1"/>
        <end position="15"/>
    </location>
</feature>
<dbReference type="GeneID" id="20240781"/>
<dbReference type="OMA" id="MEYECLS"/>
<feature type="domain" description="Apple" evidence="3">
    <location>
        <begin position="427"/>
        <end position="512"/>
    </location>
</feature>
<feature type="transmembrane region" description="Helical" evidence="1">
    <location>
        <begin position="1258"/>
        <end position="1281"/>
    </location>
</feature>
<dbReference type="CDD" id="cd01099">
    <property type="entry name" value="PAN_AP_HGF"/>
    <property type="match status" value="1"/>
</dbReference>
<dbReference type="CTD" id="20240781"/>
<evidence type="ECO:0000313" key="5">
    <source>
        <dbReference type="Proteomes" id="UP000030746"/>
    </source>
</evidence>
<dbReference type="Pfam" id="PF00024">
    <property type="entry name" value="PAN_1"/>
    <property type="match status" value="4"/>
</dbReference>
<feature type="chain" id="PRO_5012022953" description="Apple domain-containing protein" evidence="2">
    <location>
        <begin position="16"/>
        <end position="1301"/>
    </location>
</feature>